<name>A0A1X7KAD8_9BACT</name>
<comment type="subcellular location">
    <subcellularLocation>
        <location evidence="1">Membrane</location>
        <topology evidence="1">Multi-pass membrane protein</topology>
    </subcellularLocation>
</comment>
<evidence type="ECO:0000256" key="4">
    <source>
        <dbReference type="ARBA" id="ARBA00023125"/>
    </source>
</evidence>
<dbReference type="InterPro" id="IPR001387">
    <property type="entry name" value="Cro/C1-type_HTH"/>
</dbReference>
<sequence length="183" mass="21241">MNRIKEFRNEKGWTQSELADKAGLSLRTIQRIESGESIPQGHTLQVLSNLIGVKPSEFINNETELSPEQIERLKLINLSALAVIVIPFGNIIFPSILWNRNRENRAINQTVKYIINFQIIWSLILSLLLILSPFIQDLFQLAFSLIIVVLILSYSFNIWIIFKFSRWIAKGDLFRLRLTFQLL</sequence>
<proteinExistence type="predicted"/>
<keyword evidence="4" id="KW-0238">DNA-binding</keyword>
<keyword evidence="3 6" id="KW-1133">Transmembrane helix</keyword>
<feature type="transmembrane region" description="Helical" evidence="6">
    <location>
        <begin position="141"/>
        <end position="162"/>
    </location>
</feature>
<dbReference type="CDD" id="cd00093">
    <property type="entry name" value="HTH_XRE"/>
    <property type="match status" value="1"/>
</dbReference>
<dbReference type="PANTHER" id="PTHR46558:SF15">
    <property type="entry name" value="HELIX-TURN-HELIX DOMAIN PROTEIN"/>
    <property type="match status" value="1"/>
</dbReference>
<accession>A0A1X7KAD8</accession>
<protein>
    <recommendedName>
        <fullName evidence="7">HTH cro/C1-type domain-containing protein</fullName>
    </recommendedName>
</protein>
<evidence type="ECO:0000313" key="9">
    <source>
        <dbReference type="Proteomes" id="UP000193804"/>
    </source>
</evidence>
<dbReference type="OrthoDB" id="1357763at2"/>
<evidence type="ECO:0000256" key="2">
    <source>
        <dbReference type="ARBA" id="ARBA00022692"/>
    </source>
</evidence>
<gene>
    <name evidence="8" type="ORF">SAMN05661096_02480</name>
</gene>
<evidence type="ECO:0000256" key="1">
    <source>
        <dbReference type="ARBA" id="ARBA00004141"/>
    </source>
</evidence>
<organism evidence="8 9">
    <name type="scientific">Marivirga sericea</name>
    <dbReference type="NCBI Taxonomy" id="1028"/>
    <lineage>
        <taxon>Bacteria</taxon>
        <taxon>Pseudomonadati</taxon>
        <taxon>Bacteroidota</taxon>
        <taxon>Cytophagia</taxon>
        <taxon>Cytophagales</taxon>
        <taxon>Marivirgaceae</taxon>
        <taxon>Marivirga</taxon>
    </lineage>
</organism>
<evidence type="ECO:0000256" key="5">
    <source>
        <dbReference type="ARBA" id="ARBA00023136"/>
    </source>
</evidence>
<dbReference type="GO" id="GO:0003677">
    <property type="term" value="F:DNA binding"/>
    <property type="evidence" value="ECO:0007669"/>
    <property type="project" value="UniProtKB-KW"/>
</dbReference>
<dbReference type="RefSeq" id="WP_085517630.1">
    <property type="nucleotide sequence ID" value="NZ_FXAW01000005.1"/>
</dbReference>
<dbReference type="InterPro" id="IPR019109">
    <property type="entry name" value="MamF_MmsF"/>
</dbReference>
<dbReference type="AlphaFoldDB" id="A0A1X7KAD8"/>
<dbReference type="SMART" id="SM00530">
    <property type="entry name" value="HTH_XRE"/>
    <property type="match status" value="1"/>
</dbReference>
<dbReference type="Gene3D" id="1.10.260.40">
    <property type="entry name" value="lambda repressor-like DNA-binding domains"/>
    <property type="match status" value="1"/>
</dbReference>
<feature type="transmembrane region" description="Helical" evidence="6">
    <location>
        <begin position="75"/>
        <end position="93"/>
    </location>
</feature>
<keyword evidence="9" id="KW-1185">Reference proteome</keyword>
<dbReference type="Pfam" id="PF01381">
    <property type="entry name" value="HTH_3"/>
    <property type="match status" value="1"/>
</dbReference>
<evidence type="ECO:0000313" key="8">
    <source>
        <dbReference type="EMBL" id="SMG37793.1"/>
    </source>
</evidence>
<dbReference type="Proteomes" id="UP000193804">
    <property type="component" value="Unassembled WGS sequence"/>
</dbReference>
<dbReference type="EMBL" id="FXAW01000005">
    <property type="protein sequence ID" value="SMG37793.1"/>
    <property type="molecule type" value="Genomic_DNA"/>
</dbReference>
<feature type="transmembrane region" description="Helical" evidence="6">
    <location>
        <begin position="113"/>
        <end position="135"/>
    </location>
</feature>
<reference evidence="9" key="1">
    <citation type="submission" date="2017-04" db="EMBL/GenBank/DDBJ databases">
        <authorList>
            <person name="Varghese N."/>
            <person name="Submissions S."/>
        </authorList>
    </citation>
    <scope>NUCLEOTIDE SEQUENCE [LARGE SCALE GENOMIC DNA]</scope>
    <source>
        <strain evidence="9">DSM 4125</strain>
    </source>
</reference>
<feature type="domain" description="HTH cro/C1-type" evidence="7">
    <location>
        <begin position="4"/>
        <end position="58"/>
    </location>
</feature>
<dbReference type="Pfam" id="PF09685">
    <property type="entry name" value="MamF_MmsF"/>
    <property type="match status" value="1"/>
</dbReference>
<dbReference type="PANTHER" id="PTHR46558">
    <property type="entry name" value="TRACRIPTIONAL REGULATORY PROTEIN-RELATED-RELATED"/>
    <property type="match status" value="1"/>
</dbReference>
<evidence type="ECO:0000256" key="3">
    <source>
        <dbReference type="ARBA" id="ARBA00022989"/>
    </source>
</evidence>
<keyword evidence="5 6" id="KW-0472">Membrane</keyword>
<dbReference type="InterPro" id="IPR010982">
    <property type="entry name" value="Lambda_DNA-bd_dom_sf"/>
</dbReference>
<dbReference type="STRING" id="1028.SAMN05661096_02480"/>
<dbReference type="PROSITE" id="PS50943">
    <property type="entry name" value="HTH_CROC1"/>
    <property type="match status" value="1"/>
</dbReference>
<evidence type="ECO:0000256" key="6">
    <source>
        <dbReference type="SAM" id="Phobius"/>
    </source>
</evidence>
<keyword evidence="2 6" id="KW-0812">Transmembrane</keyword>
<evidence type="ECO:0000259" key="7">
    <source>
        <dbReference type="PROSITE" id="PS50943"/>
    </source>
</evidence>
<dbReference type="SUPFAM" id="SSF47413">
    <property type="entry name" value="lambda repressor-like DNA-binding domains"/>
    <property type="match status" value="1"/>
</dbReference>